<dbReference type="SMART" id="SM00529">
    <property type="entry name" value="HTH_DTXR"/>
    <property type="match status" value="1"/>
</dbReference>
<dbReference type="InterPro" id="IPR022687">
    <property type="entry name" value="HTH_DTXR"/>
</dbReference>
<dbReference type="SUPFAM" id="SSF46785">
    <property type="entry name" value="Winged helix' DNA-binding domain"/>
    <property type="match status" value="1"/>
</dbReference>
<keyword evidence="6" id="KW-0238">DNA-binding</keyword>
<evidence type="ECO:0000313" key="10">
    <source>
        <dbReference type="Proteomes" id="UP000465846"/>
    </source>
</evidence>
<evidence type="ECO:0000256" key="5">
    <source>
        <dbReference type="ARBA" id="ARBA00023015"/>
    </source>
</evidence>
<evidence type="ECO:0000313" key="9">
    <source>
        <dbReference type="EMBL" id="QIB75483.1"/>
    </source>
</evidence>
<comment type="similarity">
    <text evidence="2">Belongs to the DtxR/MntR family.</text>
</comment>
<dbReference type="SMART" id="SM00419">
    <property type="entry name" value="HTH_CRP"/>
    <property type="match status" value="1"/>
</dbReference>
<dbReference type="Gene3D" id="2.30.30.90">
    <property type="match status" value="1"/>
</dbReference>
<feature type="domain" description="HTH dtxR-type" evidence="8">
    <location>
        <begin position="18"/>
        <end position="80"/>
    </location>
</feature>
<evidence type="ECO:0000256" key="4">
    <source>
        <dbReference type="ARBA" id="ARBA00023004"/>
    </source>
</evidence>
<dbReference type="InterPro" id="IPR022689">
    <property type="entry name" value="Iron_dep_repressor"/>
</dbReference>
<dbReference type="GO" id="GO:0003700">
    <property type="term" value="F:DNA-binding transcription factor activity"/>
    <property type="evidence" value="ECO:0007669"/>
    <property type="project" value="InterPro"/>
</dbReference>
<dbReference type="GO" id="GO:0046914">
    <property type="term" value="F:transition metal ion binding"/>
    <property type="evidence" value="ECO:0007669"/>
    <property type="project" value="InterPro"/>
</dbReference>
<dbReference type="InterPro" id="IPR001367">
    <property type="entry name" value="Fe_dep_repressor"/>
</dbReference>
<evidence type="ECO:0000256" key="2">
    <source>
        <dbReference type="ARBA" id="ARBA00007871"/>
    </source>
</evidence>
<proteinExistence type="inferred from homology"/>
<keyword evidence="5" id="KW-0805">Transcription regulation</keyword>
<dbReference type="Pfam" id="PF02742">
    <property type="entry name" value="Fe_dep_repr_C"/>
    <property type="match status" value="1"/>
</dbReference>
<protein>
    <submittedName>
        <fullName evidence="9">Metal-dependent transcriptional regulator</fullName>
    </submittedName>
</protein>
<dbReference type="Pfam" id="PF01325">
    <property type="entry name" value="Fe_dep_repress"/>
    <property type="match status" value="1"/>
</dbReference>
<dbReference type="GO" id="GO:0003677">
    <property type="term" value="F:DNA binding"/>
    <property type="evidence" value="ECO:0007669"/>
    <property type="project" value="UniProtKB-KW"/>
</dbReference>
<comment type="subunit">
    <text evidence="3">Homodimer.</text>
</comment>
<organism evidence="9 10">
    <name type="scientific">Halogeometricum borinquense</name>
    <dbReference type="NCBI Taxonomy" id="60847"/>
    <lineage>
        <taxon>Archaea</taxon>
        <taxon>Methanobacteriati</taxon>
        <taxon>Methanobacteriota</taxon>
        <taxon>Stenosarchaea group</taxon>
        <taxon>Halobacteria</taxon>
        <taxon>Halobacteriales</taxon>
        <taxon>Haloferacaceae</taxon>
        <taxon>Halogeometricum</taxon>
    </lineage>
</organism>
<dbReference type="Proteomes" id="UP000465846">
    <property type="component" value="Chromosome"/>
</dbReference>
<dbReference type="InterPro" id="IPR007167">
    <property type="entry name" value="Fe-transptr_FeoA-like"/>
</dbReference>
<evidence type="ECO:0000256" key="7">
    <source>
        <dbReference type="ARBA" id="ARBA00023163"/>
    </source>
</evidence>
<dbReference type="Gene3D" id="1.10.60.10">
    <property type="entry name" value="Iron dependent repressor, metal binding and dimerisation domain"/>
    <property type="match status" value="1"/>
</dbReference>
<keyword evidence="7" id="KW-0804">Transcription</keyword>
<name>A0A6C0ULM0_9EURY</name>
<dbReference type="PANTHER" id="PTHR33238:SF7">
    <property type="entry name" value="IRON-DEPENDENT TRANSCRIPTIONAL REGULATOR"/>
    <property type="match status" value="1"/>
</dbReference>
<dbReference type="SUPFAM" id="SSF47979">
    <property type="entry name" value="Iron-dependent repressor protein, dimerization domain"/>
    <property type="match status" value="1"/>
</dbReference>
<keyword evidence="4" id="KW-0408">Iron</keyword>
<dbReference type="InterPro" id="IPR038157">
    <property type="entry name" value="FeoA_core_dom"/>
</dbReference>
<evidence type="ECO:0000259" key="8">
    <source>
        <dbReference type="PROSITE" id="PS50944"/>
    </source>
</evidence>
<dbReference type="SUPFAM" id="SSF50037">
    <property type="entry name" value="C-terminal domain of transcriptional repressors"/>
    <property type="match status" value="1"/>
</dbReference>
<dbReference type="InterPro" id="IPR036388">
    <property type="entry name" value="WH-like_DNA-bd_sf"/>
</dbReference>
<dbReference type="GO" id="GO:0005737">
    <property type="term" value="C:cytoplasm"/>
    <property type="evidence" value="ECO:0007669"/>
    <property type="project" value="UniProtKB-SubCell"/>
</dbReference>
<dbReference type="AlphaFoldDB" id="A0A6C0ULM0"/>
<dbReference type="InterPro" id="IPR008988">
    <property type="entry name" value="Transcriptional_repressor_C"/>
</dbReference>
<dbReference type="InterPro" id="IPR036421">
    <property type="entry name" value="Fe_dep_repressor_sf"/>
</dbReference>
<evidence type="ECO:0000256" key="1">
    <source>
        <dbReference type="ARBA" id="ARBA00004496"/>
    </source>
</evidence>
<dbReference type="RefSeq" id="WP_163487252.1">
    <property type="nucleotide sequence ID" value="NZ_CP048739.1"/>
</dbReference>
<comment type="subcellular location">
    <subcellularLocation>
        <location evidence="1">Cytoplasm</location>
    </subcellularLocation>
</comment>
<accession>A0A6C0ULM0</accession>
<dbReference type="PANTHER" id="PTHR33238">
    <property type="entry name" value="IRON (METAL) DEPENDENT REPRESSOR, DTXR FAMILY"/>
    <property type="match status" value="1"/>
</dbReference>
<dbReference type="InterPro" id="IPR050536">
    <property type="entry name" value="DtxR_MntR_Metal-Reg"/>
</dbReference>
<dbReference type="Pfam" id="PF04023">
    <property type="entry name" value="FeoA"/>
    <property type="match status" value="1"/>
</dbReference>
<evidence type="ECO:0000256" key="6">
    <source>
        <dbReference type="ARBA" id="ARBA00023125"/>
    </source>
</evidence>
<dbReference type="InterPro" id="IPR012318">
    <property type="entry name" value="HTH_CRP"/>
</dbReference>
<dbReference type="EMBL" id="CP048739">
    <property type="protein sequence ID" value="QIB75483.1"/>
    <property type="molecule type" value="Genomic_DNA"/>
</dbReference>
<dbReference type="Gene3D" id="1.10.10.10">
    <property type="entry name" value="Winged helix-like DNA-binding domain superfamily/Winged helix DNA-binding domain"/>
    <property type="match status" value="1"/>
</dbReference>
<gene>
    <name evidence="9" type="ORF">G3I44_14980</name>
</gene>
<dbReference type="GeneID" id="44080731"/>
<dbReference type="GO" id="GO:0046983">
    <property type="term" value="F:protein dimerization activity"/>
    <property type="evidence" value="ECO:0007669"/>
    <property type="project" value="InterPro"/>
</dbReference>
<sequence length="239" mass="26664">MSEPDSDPPNATDATSPLTPKMEDYLRHIYRLEQESNSRVSNSDIADRLGVTRATVSSMLDTLSEYGLIERERYRPIRLTDDGVEHALGVIRRHRLVETMLSELFDYTISEVDAEADVLEHHLSPRLCREIERELDMPDIDPHGDPIPDANLDIPHAEDTTSLAEITESSCVEVTRILTQDDETLEYLVSAGIEPSVRLCLDEKTPIGMLTVTVVETGRQMGLPRPVASQILVTAVDGD</sequence>
<dbReference type="InterPro" id="IPR036390">
    <property type="entry name" value="WH_DNA-bd_sf"/>
</dbReference>
<reference evidence="9 10" key="1">
    <citation type="submission" date="2020-02" db="EMBL/GenBank/DDBJ databases">
        <title>Whole genome sequence of Halogeometricum borinquense strain wsp4.</title>
        <authorList>
            <person name="Verma D.K."/>
            <person name="Gopal K."/>
            <person name="Prasad E.S."/>
        </authorList>
    </citation>
    <scope>NUCLEOTIDE SEQUENCE [LARGE SCALE GENOMIC DNA]</scope>
    <source>
        <strain evidence="10">wsp4</strain>
    </source>
</reference>
<dbReference type="InterPro" id="IPR000835">
    <property type="entry name" value="HTH_MarR-typ"/>
</dbReference>
<dbReference type="PROSITE" id="PS50944">
    <property type="entry name" value="HTH_DTXR"/>
    <property type="match status" value="1"/>
</dbReference>
<evidence type="ECO:0000256" key="3">
    <source>
        <dbReference type="ARBA" id="ARBA00011738"/>
    </source>
</evidence>
<dbReference type="SMART" id="SM00899">
    <property type="entry name" value="FeoA"/>
    <property type="match status" value="1"/>
</dbReference>
<dbReference type="SMART" id="SM00347">
    <property type="entry name" value="HTH_MARR"/>
    <property type="match status" value="1"/>
</dbReference>